<dbReference type="Pfam" id="PF09346">
    <property type="entry name" value="SMI1_KNR4"/>
    <property type="match status" value="1"/>
</dbReference>
<dbReference type="AlphaFoldDB" id="A0A7W7VJ49"/>
<proteinExistence type="predicted"/>
<gene>
    <name evidence="2" type="ORF">FHR82_007985</name>
</gene>
<accession>A0A7W7VJ49</accession>
<evidence type="ECO:0000313" key="3">
    <source>
        <dbReference type="Proteomes" id="UP000520767"/>
    </source>
</evidence>
<protein>
    <submittedName>
        <fullName evidence="2">Cell wall assembly regulator SMI1</fullName>
    </submittedName>
</protein>
<dbReference type="InterPro" id="IPR018958">
    <property type="entry name" value="Knr4/Smi1-like_dom"/>
</dbReference>
<organism evidence="2 3">
    <name type="scientific">Actinophytocola algeriensis</name>
    <dbReference type="NCBI Taxonomy" id="1768010"/>
    <lineage>
        <taxon>Bacteria</taxon>
        <taxon>Bacillati</taxon>
        <taxon>Actinomycetota</taxon>
        <taxon>Actinomycetes</taxon>
        <taxon>Pseudonocardiales</taxon>
        <taxon>Pseudonocardiaceae</taxon>
    </lineage>
</organism>
<evidence type="ECO:0000259" key="1">
    <source>
        <dbReference type="Pfam" id="PF09346"/>
    </source>
</evidence>
<feature type="domain" description="Knr4/Smi1-like" evidence="1">
    <location>
        <begin position="5"/>
        <end position="139"/>
    </location>
</feature>
<dbReference type="EMBL" id="JACHJQ010000010">
    <property type="protein sequence ID" value="MBB4911715.1"/>
    <property type="molecule type" value="Genomic_DNA"/>
</dbReference>
<dbReference type="Proteomes" id="UP000520767">
    <property type="component" value="Unassembled WGS sequence"/>
</dbReference>
<evidence type="ECO:0000313" key="2">
    <source>
        <dbReference type="EMBL" id="MBB4911715.1"/>
    </source>
</evidence>
<reference evidence="2 3" key="1">
    <citation type="submission" date="2020-08" db="EMBL/GenBank/DDBJ databases">
        <title>Genomic Encyclopedia of Type Strains, Phase III (KMG-III): the genomes of soil and plant-associated and newly described type strains.</title>
        <authorList>
            <person name="Whitman W."/>
        </authorList>
    </citation>
    <scope>NUCLEOTIDE SEQUENCE [LARGE SCALE GENOMIC DNA]</scope>
    <source>
        <strain evidence="2 3">CECT 8960</strain>
    </source>
</reference>
<sequence>MKRTDLELVSALLNRPLPSDLVAWWRMSCGVTNHVGGILIPPNYVPYDIDRVIDTRESLLETWVEGVSEHDIAALVDEPAGTPVSGWLPVWLPVAGDGGGGDLFVDVRSGPLSGCVMRWDKVEAAEFEPLWPSISVMLSDIADALEHGVEIDGVRAVVVEDQMLDWH</sequence>
<name>A0A7W7VJ49_9PSEU</name>
<comment type="caution">
    <text evidence="2">The sequence shown here is derived from an EMBL/GenBank/DDBJ whole genome shotgun (WGS) entry which is preliminary data.</text>
</comment>
<dbReference type="RefSeq" id="WP_184815706.1">
    <property type="nucleotide sequence ID" value="NZ_JACHJQ010000010.1"/>
</dbReference>
<keyword evidence="3" id="KW-1185">Reference proteome</keyword>